<reference evidence="1 2" key="1">
    <citation type="journal article" date="2006" name="Science">
        <title>The genome of black cottonwood, Populus trichocarpa (Torr. &amp; Gray).</title>
        <authorList>
            <person name="Tuskan G.A."/>
            <person name="Difazio S."/>
            <person name="Jansson S."/>
            <person name="Bohlmann J."/>
            <person name="Grigoriev I."/>
            <person name="Hellsten U."/>
            <person name="Putnam N."/>
            <person name="Ralph S."/>
            <person name="Rombauts S."/>
            <person name="Salamov A."/>
            <person name="Schein J."/>
            <person name="Sterck L."/>
            <person name="Aerts A."/>
            <person name="Bhalerao R.R."/>
            <person name="Bhalerao R.P."/>
            <person name="Blaudez D."/>
            <person name="Boerjan W."/>
            <person name="Brun A."/>
            <person name="Brunner A."/>
            <person name="Busov V."/>
            <person name="Campbell M."/>
            <person name="Carlson J."/>
            <person name="Chalot M."/>
            <person name="Chapman J."/>
            <person name="Chen G.L."/>
            <person name="Cooper D."/>
            <person name="Coutinho P.M."/>
            <person name="Couturier J."/>
            <person name="Covert S."/>
            <person name="Cronk Q."/>
            <person name="Cunningham R."/>
            <person name="Davis J."/>
            <person name="Degroeve S."/>
            <person name="Dejardin A."/>
            <person name="Depamphilis C."/>
            <person name="Detter J."/>
            <person name="Dirks B."/>
            <person name="Dubchak I."/>
            <person name="Duplessis S."/>
            <person name="Ehlting J."/>
            <person name="Ellis B."/>
            <person name="Gendler K."/>
            <person name="Goodstein D."/>
            <person name="Gribskov M."/>
            <person name="Grimwood J."/>
            <person name="Groover A."/>
            <person name="Gunter L."/>
            <person name="Hamberger B."/>
            <person name="Heinze B."/>
            <person name="Helariutta Y."/>
            <person name="Henrissat B."/>
            <person name="Holligan D."/>
            <person name="Holt R."/>
            <person name="Huang W."/>
            <person name="Islam-Faridi N."/>
            <person name="Jones S."/>
            <person name="Jones-Rhoades M."/>
            <person name="Jorgensen R."/>
            <person name="Joshi C."/>
            <person name="Kangasjarvi J."/>
            <person name="Karlsson J."/>
            <person name="Kelleher C."/>
            <person name="Kirkpatrick R."/>
            <person name="Kirst M."/>
            <person name="Kohler A."/>
            <person name="Kalluri U."/>
            <person name="Larimer F."/>
            <person name="Leebens-Mack J."/>
            <person name="Leple J.C."/>
            <person name="Locascio P."/>
            <person name="Lou Y."/>
            <person name="Lucas S."/>
            <person name="Martin F."/>
            <person name="Montanini B."/>
            <person name="Napoli C."/>
            <person name="Nelson D.R."/>
            <person name="Nelson C."/>
            <person name="Nieminen K."/>
            <person name="Nilsson O."/>
            <person name="Pereda V."/>
            <person name="Peter G."/>
            <person name="Philippe R."/>
            <person name="Pilate G."/>
            <person name="Poliakov A."/>
            <person name="Razumovskaya J."/>
            <person name="Richardson P."/>
            <person name="Rinaldi C."/>
            <person name="Ritland K."/>
            <person name="Rouze P."/>
            <person name="Ryaboy D."/>
            <person name="Schmutz J."/>
            <person name="Schrader J."/>
            <person name="Segerman B."/>
            <person name="Shin H."/>
            <person name="Siddiqui A."/>
            <person name="Sterky F."/>
            <person name="Terry A."/>
            <person name="Tsai C.J."/>
            <person name="Uberbacher E."/>
            <person name="Unneberg P."/>
            <person name="Vahala J."/>
            <person name="Wall K."/>
            <person name="Wessler S."/>
            <person name="Yang G."/>
            <person name="Yin T."/>
            <person name="Douglas C."/>
            <person name="Marra M."/>
            <person name="Sandberg G."/>
            <person name="Van de Peer Y."/>
            <person name="Rokhsar D."/>
        </authorList>
    </citation>
    <scope>NUCLEOTIDE SEQUENCE [LARGE SCALE GENOMIC DNA]</scope>
    <source>
        <strain evidence="2">cv. Nisqually</strain>
    </source>
</reference>
<dbReference type="AlphaFoldDB" id="A0A2K2APS5"/>
<protein>
    <submittedName>
        <fullName evidence="1">Uncharacterized protein</fullName>
    </submittedName>
</protein>
<organism evidence="1 2">
    <name type="scientific">Populus trichocarpa</name>
    <name type="common">Western balsam poplar</name>
    <name type="synonym">Populus balsamifera subsp. trichocarpa</name>
    <dbReference type="NCBI Taxonomy" id="3694"/>
    <lineage>
        <taxon>Eukaryota</taxon>
        <taxon>Viridiplantae</taxon>
        <taxon>Streptophyta</taxon>
        <taxon>Embryophyta</taxon>
        <taxon>Tracheophyta</taxon>
        <taxon>Spermatophyta</taxon>
        <taxon>Magnoliopsida</taxon>
        <taxon>eudicotyledons</taxon>
        <taxon>Gunneridae</taxon>
        <taxon>Pentapetalae</taxon>
        <taxon>rosids</taxon>
        <taxon>fabids</taxon>
        <taxon>Malpighiales</taxon>
        <taxon>Salicaceae</taxon>
        <taxon>Saliceae</taxon>
        <taxon>Populus</taxon>
    </lineage>
</organism>
<gene>
    <name evidence="1" type="ORF">POPTR_004G042900</name>
</gene>
<evidence type="ECO:0000313" key="1">
    <source>
        <dbReference type="EMBL" id="PNT39527.1"/>
    </source>
</evidence>
<evidence type="ECO:0000313" key="2">
    <source>
        <dbReference type="Proteomes" id="UP000006729"/>
    </source>
</evidence>
<dbReference type="Proteomes" id="UP000006729">
    <property type="component" value="Chromosome 4"/>
</dbReference>
<dbReference type="InParanoid" id="A0A2K2APS5"/>
<sequence>MGSVINIAANGIGGVLGNALAVPIKTILGASCYFDAPLPTVRGGDLPMHRKNEALARLQRTKRVDRCRFGDMEEADQYTSSSKSDFSWCIRKTKECKTASISWIEKSSKRSWSFQKNGNLGDCRSEILKAFMP</sequence>
<proteinExistence type="predicted"/>
<keyword evidence="2" id="KW-1185">Reference proteome</keyword>
<accession>A0A2K2APS5</accession>
<name>A0A2K2APS5_POPTR</name>
<dbReference type="EMBL" id="CM009293">
    <property type="protein sequence ID" value="PNT39527.1"/>
    <property type="molecule type" value="Genomic_DNA"/>
</dbReference>